<dbReference type="SUPFAM" id="SSF52540">
    <property type="entry name" value="P-loop containing nucleoside triphosphate hydrolases"/>
    <property type="match status" value="1"/>
</dbReference>
<proteinExistence type="predicted"/>
<dbReference type="PANTHER" id="PTHR19860">
    <property type="entry name" value="DDB1- AND CUL4-ASSOCIATED FACTOR 12-RELATED"/>
    <property type="match status" value="1"/>
</dbReference>
<dbReference type="GeneID" id="29255806"/>
<dbReference type="PANTHER" id="PTHR19860:SF40">
    <property type="entry name" value="WD40 REPEAT-CONTAINING PROTEIN"/>
    <property type="match status" value="1"/>
</dbReference>
<dbReference type="Pfam" id="PF24883">
    <property type="entry name" value="NPHP3_N"/>
    <property type="match status" value="1"/>
</dbReference>
<gene>
    <name evidence="3" type="ordered locus">PGN_0580</name>
</gene>
<dbReference type="eggNOG" id="COG5635">
    <property type="taxonomic scope" value="Bacteria"/>
</dbReference>
<evidence type="ECO:0000313" key="4">
    <source>
        <dbReference type="Proteomes" id="UP000008842"/>
    </source>
</evidence>
<sequence length="1870" mass="219463">MSLNAAHEGYEYQDLLTVYYILSEILNGNNANFIIDRKLNPDDAFDDLTIERSGIILKKQIKYSNAHTLQKKDISANSSYQLAIDDLYHSWLRNKNNEVRLCLAWNEPTDDLVQILSEQSGNKTFISHPTRLFQINIDKLWPVGKKPLAKWKRFRESSQNINRNDFAEFCMHLYIETNFPKFSLNIDSPGELETVVFQQAELLGIGTFPNHHITVKNFVARLILKVKEARSKGHNIHTQSIFISFNIKTDYGAIEQNFPIDKQKNVITKRTINNLIHEIQGHKKVVLWGEPGSGKSWLVNNFMTTAQKNGVHIVKHFCYTDLKDQLQKERIKQNTLYGNLIFDILKVFPHLSEKKTQKYASTLSELNLLIQNIDEPAIIIIDGLDHIDRVYNFHNYTDLSRDEIEIIEILENIECTENVSILLASQPISKLNNISGFHSFEIPKWKKQEIISLLKKHNIENFIINEKELSQILLAKSEGNPLYLTYLIKELQKTGEIEENFINNLPAYSYNLKEYYTYLLTKLNTRESLPKILSGVNFYLSKNELKEITGEGDFIEEALSALSPILKTNISQDGYIIYHESFRRYVLDILKDKNVSIEQNVFKPTIDWFKSKNIFSYTKAYRYGLQFFYNCHQYQEIEQHITKEFIVNSVSWGQPWKSIECNIQIMAQSAIHLQNFSLMIIVNELFKTIGSVENSYESSFNAYMECMGMTKGFEYVSNFLTFEGEPTLDNPVQGLQVCYISSRHNAFAPWNLYFDYFKKGEKIQLEDFKYYVRYFIAQEDTKALVEISKKVVRKKLKPFEEIFVHEFETISNSEYQKNLLKAEPSITNICIKKKDDKHKGIDTLIQQIKTSKGFSEKETEIVADFINQCNIQEIDKIEYEKISKQLSGINWFYNWLIYCVKITIINNKTDYTFDEVKEAFSYLIYDTEPFKGEPRTCDLYYIQPVIYKSIKEGLRFVNSVEEWKYIINLVIDVSYKTGTSFQGSIGGPIGTDKLFALFEEIAIPSNAEYLLEKAIEIYEANKETLYFSYLSDFCFSICKLCLKANKKDDADAYFLLGSRYMVSYTWRRDITLFEAVECLSFLPQLDAELTKDSLQRTYELAESVIYHTDGKDTKWLPIYWFKEYVKIDSFEASVWLMNQLYKTRYYWILEHNLQNLLEHTQGGINPIVEQFISNSFIVENDESYIKTTININEKIANESPFLNSFFAKKIYTRLQNERRSEYSDSLNDKLHNYFSLLNIEYQPVKKQTPQRNKIQTEKKNNFRTKEFSDMSLSEIGNCVKKGNLSESDFHSLTYIFDNLKIDEESKQLIKDCVIGNSRYRFDDDIPLEKLGILFERNKELKIYFNVLAFVWTISGNGSIFHLKEKFKEAYSIDADKSIEYLFELLPIIFNGINRDFACNLLTALVEAGYDSKNIIDSVKNLIDCIEYKIPVIENKDWNHELENEFGMNQEEILISIMLIRSKAYTTERLIHTLTAFATLLYKEPNKLIKPLKWFFCKHEYFKESVILCVLDILYEYDKLYPAYIKNFTFELEKIYPKRYYLIDCLLERFLNKKAFPIILPSQSGIYPINRKDLETFLSFNNRLKKLDAIEIDVTSVVAKHKTIYLSKHKDKLDLYANRSYEMYVKHIYPSDYILQRINTDLYQDLRTLQKEEEDDCYDFLRINTKALIAQNLSFSLRPKDLTLPSQGKSLTEKYPIKNDSGWIRLAHYENELKKRDRLFDLKEYRTWGTCLGGFNNSTPLALETLYDYAFCLPDHGVLFEFIQYDPLENYHLFWLNPIILERLGIVISDFLTGIVAKNENDEVVLKYNQWKTNYVGNGDFGIREEIPTIEGVELLIREDYFKKMQRILGKQLSEYVTLFLNFKDVSKESE</sequence>
<dbReference type="RefSeq" id="WP_012457616.1">
    <property type="nucleotide sequence ID" value="NC_010729.1"/>
</dbReference>
<feature type="domain" description="Nephrocystin 3-like N-terminal" evidence="2">
    <location>
        <begin position="281"/>
        <end position="390"/>
    </location>
</feature>
<dbReference type="HOGENOM" id="CLU_236072_0_0_10"/>
<organism evidence="3 4">
    <name type="scientific">Porphyromonas gingivalis (strain ATCC 33277 / DSM 20709 / CIP 103683 / JCM 12257 / NCTC 11834 / 2561)</name>
    <dbReference type="NCBI Taxonomy" id="431947"/>
    <lineage>
        <taxon>Bacteria</taxon>
        <taxon>Pseudomonadati</taxon>
        <taxon>Bacteroidota</taxon>
        <taxon>Bacteroidia</taxon>
        <taxon>Bacteroidales</taxon>
        <taxon>Porphyromonadaceae</taxon>
        <taxon>Porphyromonas</taxon>
    </lineage>
</organism>
<dbReference type="EMBL" id="AP009380">
    <property type="protein sequence ID" value="BAG33099.1"/>
    <property type="molecule type" value="Genomic_DNA"/>
</dbReference>
<dbReference type="BioCyc" id="PGIN431947:G1G2V-629-MONOMER"/>
<name>B2RIA4_PORG3</name>
<dbReference type="InterPro" id="IPR051191">
    <property type="entry name" value="DCAF12"/>
</dbReference>
<dbReference type="KEGG" id="pgn:PGN_0580"/>
<protein>
    <recommendedName>
        <fullName evidence="2">Nephrocystin 3-like N-terminal domain-containing protein</fullName>
    </recommendedName>
</protein>
<dbReference type="Gene3D" id="3.40.50.300">
    <property type="entry name" value="P-loop containing nucleotide triphosphate hydrolases"/>
    <property type="match status" value="1"/>
</dbReference>
<dbReference type="Proteomes" id="UP000008842">
    <property type="component" value="Chromosome"/>
</dbReference>
<dbReference type="InterPro" id="IPR027417">
    <property type="entry name" value="P-loop_NTPase"/>
</dbReference>
<evidence type="ECO:0000259" key="2">
    <source>
        <dbReference type="Pfam" id="PF24883"/>
    </source>
</evidence>
<evidence type="ECO:0000313" key="3">
    <source>
        <dbReference type="EMBL" id="BAG33099.1"/>
    </source>
</evidence>
<dbReference type="OrthoDB" id="898678at2"/>
<dbReference type="InterPro" id="IPR056884">
    <property type="entry name" value="NPHP3-like_N"/>
</dbReference>
<keyword evidence="1" id="KW-0677">Repeat</keyword>
<accession>B2RIA4</accession>
<evidence type="ECO:0000256" key="1">
    <source>
        <dbReference type="ARBA" id="ARBA00022737"/>
    </source>
</evidence>
<reference evidence="3 4" key="1">
    <citation type="journal article" date="2008" name="DNA Res.">
        <title>Determination of the genome sequence of Porphyromonas gingivalis strain ATCC 33277 and genomic comparison with strain W83 revealed extensive genome rearrangements in P. gingivalis.</title>
        <authorList>
            <person name="Naito M."/>
            <person name="Hirakawa H."/>
            <person name="Yamashita A."/>
            <person name="Ohara N."/>
            <person name="Shoji M."/>
            <person name="Yukitake H."/>
            <person name="Nakayama K."/>
            <person name="Toh H."/>
            <person name="Yoshimura F."/>
            <person name="Kuhara S."/>
            <person name="Hattori M."/>
            <person name="Hayashi T."/>
            <person name="Nakayama K."/>
        </authorList>
    </citation>
    <scope>NUCLEOTIDE SEQUENCE [LARGE SCALE GENOMIC DNA]</scope>
    <source>
        <strain evidence="4">ATCC 33277 / DSM 20709 / CIP 103683 / JCM 12257 / NCTC 11834 / 2561</strain>
    </source>
</reference>